<feature type="non-terminal residue" evidence="2">
    <location>
        <position position="157"/>
    </location>
</feature>
<feature type="region of interest" description="Disordered" evidence="1">
    <location>
        <begin position="84"/>
        <end position="104"/>
    </location>
</feature>
<feature type="region of interest" description="Disordered" evidence="1">
    <location>
        <begin position="19"/>
        <end position="52"/>
    </location>
</feature>
<sequence length="157" mass="17263">FSKTKIKEDMKDSILKEIDVKPGFGMKPTSPGSSDDRLSLLEQRNSPTETSTINSMTDINEIINVEDSHSPFFLPPLKDIPIVTSKGSSMPTSPPASTTENDSTDVEFEHNIKSSTFVSTISSTLSVDNDSNESDAQFSKTKIKEDMKDSILKEIDV</sequence>
<proteinExistence type="predicted"/>
<protein>
    <submittedName>
        <fullName evidence="2">Uncharacterized protein</fullName>
    </submittedName>
</protein>
<accession>A0A699VZP3</accession>
<organism evidence="2">
    <name type="scientific">Tanacetum cinerariifolium</name>
    <name type="common">Dalmatian daisy</name>
    <name type="synonym">Chrysanthemum cinerariifolium</name>
    <dbReference type="NCBI Taxonomy" id="118510"/>
    <lineage>
        <taxon>Eukaryota</taxon>
        <taxon>Viridiplantae</taxon>
        <taxon>Streptophyta</taxon>
        <taxon>Embryophyta</taxon>
        <taxon>Tracheophyta</taxon>
        <taxon>Spermatophyta</taxon>
        <taxon>Magnoliopsida</taxon>
        <taxon>eudicotyledons</taxon>
        <taxon>Gunneridae</taxon>
        <taxon>Pentapetalae</taxon>
        <taxon>asterids</taxon>
        <taxon>campanulids</taxon>
        <taxon>Asterales</taxon>
        <taxon>Asteraceae</taxon>
        <taxon>Asteroideae</taxon>
        <taxon>Anthemideae</taxon>
        <taxon>Anthemidinae</taxon>
        <taxon>Tanacetum</taxon>
    </lineage>
</organism>
<gene>
    <name evidence="2" type="ORF">Tci_910835</name>
</gene>
<reference evidence="2" key="1">
    <citation type="journal article" date="2019" name="Sci. Rep.">
        <title>Draft genome of Tanacetum cinerariifolium, the natural source of mosquito coil.</title>
        <authorList>
            <person name="Yamashiro T."/>
            <person name="Shiraishi A."/>
            <person name="Satake H."/>
            <person name="Nakayama K."/>
        </authorList>
    </citation>
    <scope>NUCLEOTIDE SEQUENCE</scope>
</reference>
<dbReference type="EMBL" id="BKCJ011507343">
    <property type="protein sequence ID" value="GFD38866.1"/>
    <property type="molecule type" value="Genomic_DNA"/>
</dbReference>
<evidence type="ECO:0000313" key="2">
    <source>
        <dbReference type="EMBL" id="GFD38866.1"/>
    </source>
</evidence>
<feature type="non-terminal residue" evidence="2">
    <location>
        <position position="1"/>
    </location>
</feature>
<name>A0A699VZP3_TANCI</name>
<comment type="caution">
    <text evidence="2">The sequence shown here is derived from an EMBL/GenBank/DDBJ whole genome shotgun (WGS) entry which is preliminary data.</text>
</comment>
<evidence type="ECO:0000256" key="1">
    <source>
        <dbReference type="SAM" id="MobiDB-lite"/>
    </source>
</evidence>
<dbReference type="AlphaFoldDB" id="A0A699VZP3"/>
<feature type="compositionally biased region" description="Low complexity" evidence="1">
    <location>
        <begin position="88"/>
        <end position="99"/>
    </location>
</feature>
<feature type="compositionally biased region" description="Polar residues" evidence="1">
    <location>
        <begin position="42"/>
        <end position="52"/>
    </location>
</feature>